<evidence type="ECO:0000256" key="6">
    <source>
        <dbReference type="ARBA" id="ARBA00023136"/>
    </source>
</evidence>
<feature type="transmembrane region" description="Helical" evidence="7">
    <location>
        <begin position="89"/>
        <end position="108"/>
    </location>
</feature>
<dbReference type="InterPro" id="IPR011701">
    <property type="entry name" value="MFS"/>
</dbReference>
<keyword evidence="10" id="KW-1185">Reference proteome</keyword>
<feature type="transmembrane region" description="Helical" evidence="7">
    <location>
        <begin position="234"/>
        <end position="258"/>
    </location>
</feature>
<feature type="transmembrane region" description="Helical" evidence="7">
    <location>
        <begin position="114"/>
        <end position="136"/>
    </location>
</feature>
<dbReference type="RefSeq" id="WP_345601800.1">
    <property type="nucleotide sequence ID" value="NZ_BAABLT010000051.1"/>
</dbReference>
<dbReference type="NCBIfam" id="TIGR00711">
    <property type="entry name" value="efflux_EmrB"/>
    <property type="match status" value="1"/>
</dbReference>
<dbReference type="Gene3D" id="1.20.1250.20">
    <property type="entry name" value="MFS general substrate transporter like domains"/>
    <property type="match status" value="1"/>
</dbReference>
<feature type="transmembrane region" description="Helical" evidence="7">
    <location>
        <begin position="462"/>
        <end position="480"/>
    </location>
</feature>
<keyword evidence="4 7" id="KW-0812">Transmembrane</keyword>
<feature type="transmembrane region" description="Helical" evidence="7">
    <location>
        <begin position="179"/>
        <end position="197"/>
    </location>
</feature>
<dbReference type="EMBL" id="JBHTIW010000016">
    <property type="protein sequence ID" value="MFD0921861.1"/>
    <property type="molecule type" value="Genomic_DNA"/>
</dbReference>
<feature type="domain" description="Major facilitator superfamily (MFS) profile" evidence="8">
    <location>
        <begin position="23"/>
        <end position="486"/>
    </location>
</feature>
<feature type="transmembrane region" description="Helical" evidence="7">
    <location>
        <begin position="279"/>
        <end position="301"/>
    </location>
</feature>
<dbReference type="PRINTS" id="PR01036">
    <property type="entry name" value="TCRTETB"/>
</dbReference>
<feature type="transmembrane region" description="Helical" evidence="7">
    <location>
        <begin position="209"/>
        <end position="228"/>
    </location>
</feature>
<dbReference type="PANTHER" id="PTHR42718">
    <property type="entry name" value="MAJOR FACILITATOR SUPERFAMILY MULTIDRUG TRANSPORTER MFSC"/>
    <property type="match status" value="1"/>
</dbReference>
<evidence type="ECO:0000313" key="9">
    <source>
        <dbReference type="EMBL" id="MFD0921861.1"/>
    </source>
</evidence>
<keyword evidence="5 7" id="KW-1133">Transmembrane helix</keyword>
<comment type="caution">
    <text evidence="9">The sequence shown here is derived from an EMBL/GenBank/DDBJ whole genome shotgun (WGS) entry which is preliminary data.</text>
</comment>
<evidence type="ECO:0000256" key="2">
    <source>
        <dbReference type="ARBA" id="ARBA00022448"/>
    </source>
</evidence>
<dbReference type="Proteomes" id="UP001597018">
    <property type="component" value="Unassembled WGS sequence"/>
</dbReference>
<evidence type="ECO:0000259" key="8">
    <source>
        <dbReference type="PROSITE" id="PS50850"/>
    </source>
</evidence>
<evidence type="ECO:0000256" key="7">
    <source>
        <dbReference type="SAM" id="Phobius"/>
    </source>
</evidence>
<evidence type="ECO:0000256" key="5">
    <source>
        <dbReference type="ARBA" id="ARBA00022989"/>
    </source>
</evidence>
<feature type="transmembrane region" description="Helical" evidence="7">
    <location>
        <begin position="148"/>
        <end position="173"/>
    </location>
</feature>
<sequence length="545" mass="55852">MLTSTSDGTAGTGSTSSGPLWQVQAVAGLGGFLACVNTSTMDVALPTVSRHFGASATAASWILLAYMLVTTTLVFVFGRVADMIGRRRMFLAGLALLTLGGLLCGLAPNVVALIAFRCVQAVGAAALLANITALITDAFPAARLATALGINATIAALAQVLGPAIGGALASGLGWRSVFWFNVPVGVIGLAWARMCLRPGTAHAADESFDHLGAILSTLGLGGLVLAISEGGALGWTSAPVLLGAGLFAVCTPAFLLVQARRRHPLLDLSLFADRARCLAYLSLFLLAMAYFAVVLLMSLYLQAAVGMPAYRAGAHVLFVALAMAITAPVAGRLRSRFSTRALSGAGLALSACGLFALSAVVSPGMSGAALAACLLAVGAGVGLFMTPNTGSIMSSVRPDRRGIANGVRQTVQNAGYAVSTALSLAIVTTGLPDPVKRAAYAGTVHALAPDTLRDLTAGYRCALLVLAVACTLGLIASLTRGGESAPVVEPAPGRGVASGGAAFSFGEWSRRWHRRGFSAVVSRGQARRRVWAYIRRGFRSRAGR</sequence>
<feature type="transmembrane region" description="Helical" evidence="7">
    <location>
        <begin position="313"/>
        <end position="331"/>
    </location>
</feature>
<proteinExistence type="predicted"/>
<evidence type="ECO:0000313" key="10">
    <source>
        <dbReference type="Proteomes" id="UP001597018"/>
    </source>
</evidence>
<dbReference type="CDD" id="cd17321">
    <property type="entry name" value="MFS_MMR_MDR_like"/>
    <property type="match status" value="1"/>
</dbReference>
<protein>
    <submittedName>
        <fullName evidence="9">DHA2 family efflux MFS transporter permease subunit</fullName>
    </submittedName>
</protein>
<evidence type="ECO:0000256" key="3">
    <source>
        <dbReference type="ARBA" id="ARBA00022475"/>
    </source>
</evidence>
<feature type="transmembrane region" description="Helical" evidence="7">
    <location>
        <begin position="343"/>
        <end position="362"/>
    </location>
</feature>
<comment type="subcellular location">
    <subcellularLocation>
        <location evidence="1">Cell membrane</location>
        <topology evidence="1">Multi-pass membrane protein</topology>
    </subcellularLocation>
</comment>
<keyword evidence="2" id="KW-0813">Transport</keyword>
<evidence type="ECO:0000256" key="1">
    <source>
        <dbReference type="ARBA" id="ARBA00004651"/>
    </source>
</evidence>
<dbReference type="InterPro" id="IPR020846">
    <property type="entry name" value="MFS_dom"/>
</dbReference>
<accession>A0ABW3FTK7</accession>
<evidence type="ECO:0000256" key="4">
    <source>
        <dbReference type="ARBA" id="ARBA00022692"/>
    </source>
</evidence>
<dbReference type="InterPro" id="IPR004638">
    <property type="entry name" value="EmrB-like"/>
</dbReference>
<gene>
    <name evidence="9" type="ORF">ACFQ16_19130</name>
</gene>
<dbReference type="SUPFAM" id="SSF103473">
    <property type="entry name" value="MFS general substrate transporter"/>
    <property type="match status" value="1"/>
</dbReference>
<feature type="transmembrane region" description="Helical" evidence="7">
    <location>
        <begin position="368"/>
        <end position="386"/>
    </location>
</feature>
<feature type="transmembrane region" description="Helical" evidence="7">
    <location>
        <begin position="58"/>
        <end position="77"/>
    </location>
</feature>
<dbReference type="InterPro" id="IPR036259">
    <property type="entry name" value="MFS_trans_sf"/>
</dbReference>
<dbReference type="PROSITE" id="PS50850">
    <property type="entry name" value="MFS"/>
    <property type="match status" value="1"/>
</dbReference>
<keyword evidence="6 7" id="KW-0472">Membrane</keyword>
<dbReference type="Pfam" id="PF07690">
    <property type="entry name" value="MFS_1"/>
    <property type="match status" value="1"/>
</dbReference>
<keyword evidence="3" id="KW-1003">Cell membrane</keyword>
<dbReference type="PANTHER" id="PTHR42718:SF46">
    <property type="entry name" value="BLR6921 PROTEIN"/>
    <property type="match status" value="1"/>
</dbReference>
<organism evidence="9 10">
    <name type="scientific">Saccharopolyspora rosea</name>
    <dbReference type="NCBI Taxonomy" id="524884"/>
    <lineage>
        <taxon>Bacteria</taxon>
        <taxon>Bacillati</taxon>
        <taxon>Actinomycetota</taxon>
        <taxon>Actinomycetes</taxon>
        <taxon>Pseudonocardiales</taxon>
        <taxon>Pseudonocardiaceae</taxon>
        <taxon>Saccharopolyspora</taxon>
    </lineage>
</organism>
<reference evidence="10" key="1">
    <citation type="journal article" date="2019" name="Int. J. Syst. Evol. Microbiol.">
        <title>The Global Catalogue of Microorganisms (GCM) 10K type strain sequencing project: providing services to taxonomists for standard genome sequencing and annotation.</title>
        <authorList>
            <consortium name="The Broad Institute Genomics Platform"/>
            <consortium name="The Broad Institute Genome Sequencing Center for Infectious Disease"/>
            <person name="Wu L."/>
            <person name="Ma J."/>
        </authorList>
    </citation>
    <scope>NUCLEOTIDE SEQUENCE [LARGE SCALE GENOMIC DNA]</scope>
    <source>
        <strain evidence="10">CCUG 56401</strain>
    </source>
</reference>
<dbReference type="Gene3D" id="1.20.1720.10">
    <property type="entry name" value="Multidrug resistance protein D"/>
    <property type="match status" value="1"/>
</dbReference>
<name>A0ABW3FTK7_9PSEU</name>